<keyword evidence="7" id="KW-0472">Membrane</keyword>
<dbReference type="GO" id="GO:0006890">
    <property type="term" value="P:retrograde vesicle-mediated transport, Golgi to endoplasmic reticulum"/>
    <property type="evidence" value="ECO:0007669"/>
    <property type="project" value="TreeGrafter"/>
</dbReference>
<dbReference type="EMBL" id="JANCYW010000012">
    <property type="protein sequence ID" value="KAK4537512.1"/>
    <property type="molecule type" value="Genomic_DNA"/>
</dbReference>
<feature type="compositionally biased region" description="Polar residues" evidence="9">
    <location>
        <begin position="369"/>
        <end position="403"/>
    </location>
</feature>
<feature type="region of interest" description="Disordered" evidence="9">
    <location>
        <begin position="96"/>
        <end position="118"/>
    </location>
</feature>
<evidence type="ECO:0000256" key="4">
    <source>
        <dbReference type="ARBA" id="ARBA00022448"/>
    </source>
</evidence>
<reference evidence="10 11" key="1">
    <citation type="submission" date="2022-07" db="EMBL/GenBank/DDBJ databases">
        <title>Genome-wide signatures of adaptation to extreme environments.</title>
        <authorList>
            <person name="Cho C.H."/>
            <person name="Yoon H.S."/>
        </authorList>
    </citation>
    <scope>NUCLEOTIDE SEQUENCE [LARGE SCALE GENOMIC DNA]</scope>
    <source>
        <strain evidence="10 11">DBV 063 E5</strain>
    </source>
</reference>
<dbReference type="PANTHER" id="PTHR21443:SF0">
    <property type="entry name" value="CONSERVED OLIGOMERIC GOLGI COMPLEX SUBUNIT 7"/>
    <property type="match status" value="1"/>
</dbReference>
<evidence type="ECO:0000256" key="3">
    <source>
        <dbReference type="ARBA" id="ARBA00020984"/>
    </source>
</evidence>
<dbReference type="Proteomes" id="UP001301350">
    <property type="component" value="Unassembled WGS sequence"/>
</dbReference>
<evidence type="ECO:0000256" key="7">
    <source>
        <dbReference type="ARBA" id="ARBA00023136"/>
    </source>
</evidence>
<sequence>MQKHPETFWEWGGTDVDICAYLNERLSAGESDGVGKVTETAAGDDVAEAALQACWTTVQTQWREAQPLLTELLQASVGAMPEVVRDTERARQRAVRVQTRTQREVDGPPPEAAGASAPGELAAVLRSLSTAERVSRLVRESTVLLQSAAAAERSSARLSTLHESGDLLAYTDALGQLRRALRQLRAIPDLELVTQEWQTRMQSASDTLAERLRQQLQNCVESVDEEALTNDQHTPAERECRQLRACCRRAGMEDRFRDACVGAIVQGVAESSRRRLDDSSAARRLWHSVDEAHVTTREGDHPGRMRWRQVEAAAASRRRALPLDRVPDLQAVATAIAQHLPQVATDLQRYRKWWTALNADIAAGPAAEGTTSNAVTVESPRSASHNTAITSSECRNTRSPTTDDSAADFHEALLLQVAEAVLPSLTALLYFTHAAPPHGQRAADDMEVGTSHSIEAHVTAIFDAIDQWARHVFVHGSGRDIPDDRWRGDATSLLGMTEETSRRPRLADAFDACTLPSLVYASNLGFYFLPELTAPLTAAASNPHAQRWLRVRQQLPRLRALATSLELDGASEVEPTIARALAETARAVDATAEPYGAAARRLARTCAERTGGLALSASVLPALDRAAERLLEEVRQVAALGLAAQRRAWQQLPQATWSASVNEATAVADASPLRSALELLYALASWMECWREARRVAVGASREAARQVWEAEQPHERYGDTASSRTPLSLRWRWHADPDVMATLQALMQADQRPMEAAATAAAVQLADTVQIAHRLVLETLTHGMREQIAALGSAEGAVSAYPSLALMQPETGDDDASGFAVGPSPAAAQLGERLLACAQLLESVLLLAGRGDRLTLAAPLDARHSGDAQHTAELVQQALNMNHPSSAAPTADAALSQAAVARAARPWIGAVSHHVMQCLTERRRRVDSTEEEDPRQLAADLEYLRDVLRALGFPSTTE</sequence>
<accession>A0AAV9IYV2</accession>
<evidence type="ECO:0000256" key="2">
    <source>
        <dbReference type="ARBA" id="ARBA00005831"/>
    </source>
</evidence>
<dbReference type="GO" id="GO:0007030">
    <property type="term" value="P:Golgi organization"/>
    <property type="evidence" value="ECO:0007669"/>
    <property type="project" value="TreeGrafter"/>
</dbReference>
<evidence type="ECO:0000256" key="6">
    <source>
        <dbReference type="ARBA" id="ARBA00023034"/>
    </source>
</evidence>
<proteinExistence type="inferred from homology"/>
<evidence type="ECO:0000256" key="8">
    <source>
        <dbReference type="ARBA" id="ARBA00031345"/>
    </source>
</evidence>
<comment type="similarity">
    <text evidence="2">Belongs to the COG7 family.</text>
</comment>
<evidence type="ECO:0000256" key="1">
    <source>
        <dbReference type="ARBA" id="ARBA00004395"/>
    </source>
</evidence>
<dbReference type="GO" id="GO:0017119">
    <property type="term" value="C:Golgi transport complex"/>
    <property type="evidence" value="ECO:0007669"/>
    <property type="project" value="InterPro"/>
</dbReference>
<name>A0AAV9IYV2_CYACA</name>
<keyword evidence="5" id="KW-0653">Protein transport</keyword>
<evidence type="ECO:0000256" key="9">
    <source>
        <dbReference type="SAM" id="MobiDB-lite"/>
    </source>
</evidence>
<keyword evidence="11" id="KW-1185">Reference proteome</keyword>
<protein>
    <recommendedName>
        <fullName evidence="3">Conserved oligomeric Golgi complex subunit 7</fullName>
    </recommendedName>
    <alternativeName>
        <fullName evidence="8">Component of oligomeric Golgi complex 7</fullName>
    </alternativeName>
</protein>
<evidence type="ECO:0000313" key="10">
    <source>
        <dbReference type="EMBL" id="KAK4537512.1"/>
    </source>
</evidence>
<comment type="caution">
    <text evidence="10">The sequence shown here is derived from an EMBL/GenBank/DDBJ whole genome shotgun (WGS) entry which is preliminary data.</text>
</comment>
<comment type="subcellular location">
    <subcellularLocation>
        <location evidence="1">Golgi apparatus membrane</location>
        <topology evidence="1">Peripheral membrane protein</topology>
    </subcellularLocation>
</comment>
<dbReference type="InterPro" id="IPR019335">
    <property type="entry name" value="COG7"/>
</dbReference>
<dbReference type="GO" id="GO:0000139">
    <property type="term" value="C:Golgi membrane"/>
    <property type="evidence" value="ECO:0007669"/>
    <property type="project" value="UniProtKB-SubCell"/>
</dbReference>
<keyword evidence="4" id="KW-0813">Transport</keyword>
<organism evidence="10 11">
    <name type="scientific">Cyanidium caldarium</name>
    <name type="common">Red alga</name>
    <dbReference type="NCBI Taxonomy" id="2771"/>
    <lineage>
        <taxon>Eukaryota</taxon>
        <taxon>Rhodophyta</taxon>
        <taxon>Bangiophyceae</taxon>
        <taxon>Cyanidiales</taxon>
        <taxon>Cyanidiaceae</taxon>
        <taxon>Cyanidium</taxon>
    </lineage>
</organism>
<dbReference type="PANTHER" id="PTHR21443">
    <property type="entry name" value="CONSERVED OLIGOMERIC GOLGI COMPLEX COMPONENT 7"/>
    <property type="match status" value="1"/>
</dbReference>
<feature type="region of interest" description="Disordered" evidence="9">
    <location>
        <begin position="367"/>
        <end position="403"/>
    </location>
</feature>
<evidence type="ECO:0000313" key="11">
    <source>
        <dbReference type="Proteomes" id="UP001301350"/>
    </source>
</evidence>
<dbReference type="AlphaFoldDB" id="A0AAV9IYV2"/>
<evidence type="ECO:0000256" key="5">
    <source>
        <dbReference type="ARBA" id="ARBA00022927"/>
    </source>
</evidence>
<gene>
    <name evidence="10" type="ORF">CDCA_CDCA12G3537</name>
</gene>
<keyword evidence="6" id="KW-0333">Golgi apparatus</keyword>
<dbReference type="GO" id="GO:0006886">
    <property type="term" value="P:intracellular protein transport"/>
    <property type="evidence" value="ECO:0007669"/>
    <property type="project" value="InterPro"/>
</dbReference>